<sequence>MRAILMRCSRRIASRQLCTDSKADVAVVGAGHNGLVAAGLLAKQGLKVRVFEQYDIVGGACRTEYPFAKAPGLGASTGAYLLGVMPPELLQILELNVPVLVRDPHYFLPTTGNKYLLCSSNLNEVKQQFETFFSQEDWKANQRLQDEVSAIRDDIAPCWLRPPMPLEETAERYCRLPDSRGTWAIVEGGMGTVTQRLSHFAQRQGAVVETGRPVEHVVVRDGSAVGVVTTGGEEVRASVVVVNADPFRLREMCRASGGFPAEFDRRLDAMMRDGTSMKVNLALSGLPGFKCLPDDPRVHGTTIHLLPDEGDVINSFREAYRDAAAGTLPNSPCIEMYIHTARDPSLRDKEGRHSAALFVQWVPFELAESSWEDEAEGYVRHLLSICDRFAPGTSDLVIDDFTLTPPMIERHFGITRGHIQHIDNTLGFADRFPYSTPIPGLYSASAGCHPAGSVIGCAGHNCAVQVIQDLGLQPAWVVP</sequence>
<keyword evidence="8" id="KW-1185">Reference proteome</keyword>
<evidence type="ECO:0000256" key="1">
    <source>
        <dbReference type="ARBA" id="ARBA00004305"/>
    </source>
</evidence>
<comment type="subunit">
    <text evidence="4">Interacts with COX5B; this interaction may contribute to localize PYROXD2 to the inner face of the inner mitochondrial membrane.</text>
</comment>
<evidence type="ECO:0000256" key="4">
    <source>
        <dbReference type="ARBA" id="ARBA00038825"/>
    </source>
</evidence>
<dbReference type="InterPro" id="IPR036188">
    <property type="entry name" value="FAD/NAD-bd_sf"/>
</dbReference>
<dbReference type="Pfam" id="PF01593">
    <property type="entry name" value="Amino_oxidase"/>
    <property type="match status" value="1"/>
</dbReference>
<dbReference type="Gene3D" id="3.50.50.60">
    <property type="entry name" value="FAD/NAD(P)-binding domain"/>
    <property type="match status" value="2"/>
</dbReference>
<accession>A0A8S1IRL4</accession>
<dbReference type="InterPro" id="IPR002937">
    <property type="entry name" value="Amino_oxidase"/>
</dbReference>
<proteinExistence type="inferred from homology"/>
<dbReference type="SUPFAM" id="SSF51905">
    <property type="entry name" value="FAD/NAD(P)-binding domain"/>
    <property type="match status" value="1"/>
</dbReference>
<evidence type="ECO:0000256" key="5">
    <source>
        <dbReference type="ARBA" id="ARBA00040298"/>
    </source>
</evidence>
<dbReference type="PANTHER" id="PTHR10668:SF103">
    <property type="entry name" value="PYRIDINE NUCLEOTIDE-DISULFIDE OXIDOREDUCTASE DOMAIN-CONTAINING PROTEIN 2"/>
    <property type="match status" value="1"/>
</dbReference>
<evidence type="ECO:0000256" key="3">
    <source>
        <dbReference type="ARBA" id="ARBA00037217"/>
    </source>
</evidence>
<evidence type="ECO:0000313" key="7">
    <source>
        <dbReference type="EMBL" id="CAD7697534.1"/>
    </source>
</evidence>
<evidence type="ECO:0000256" key="2">
    <source>
        <dbReference type="ARBA" id="ARBA00006046"/>
    </source>
</evidence>
<dbReference type="AlphaFoldDB" id="A0A8S1IRL4"/>
<dbReference type="EMBL" id="CAJHUC010000671">
    <property type="protein sequence ID" value="CAD7697534.1"/>
    <property type="molecule type" value="Genomic_DNA"/>
</dbReference>
<dbReference type="PRINTS" id="PR00419">
    <property type="entry name" value="ADXRDTASE"/>
</dbReference>
<gene>
    <name evidence="7" type="ORF">OSTQU699_LOCUS2895</name>
</gene>
<dbReference type="PANTHER" id="PTHR10668">
    <property type="entry name" value="PHYTOENE DEHYDROGENASE"/>
    <property type="match status" value="1"/>
</dbReference>
<comment type="similarity">
    <text evidence="2">Belongs to the carotenoid/retinoid oxidoreductase family.</text>
</comment>
<dbReference type="Pfam" id="PF13450">
    <property type="entry name" value="NAD_binding_8"/>
    <property type="match status" value="1"/>
</dbReference>
<reference evidence="7" key="1">
    <citation type="submission" date="2020-12" db="EMBL/GenBank/DDBJ databases">
        <authorList>
            <person name="Iha C."/>
        </authorList>
    </citation>
    <scope>NUCLEOTIDE SEQUENCE</scope>
</reference>
<comment type="subcellular location">
    <subcellularLocation>
        <location evidence="1">Mitochondrion matrix</location>
    </subcellularLocation>
</comment>
<comment type="caution">
    <text evidence="7">The sequence shown here is derived from an EMBL/GenBank/DDBJ whole genome shotgun (WGS) entry which is preliminary data.</text>
</comment>
<name>A0A8S1IRL4_9CHLO</name>
<dbReference type="GO" id="GO:0005759">
    <property type="term" value="C:mitochondrial matrix"/>
    <property type="evidence" value="ECO:0007669"/>
    <property type="project" value="UniProtKB-SubCell"/>
</dbReference>
<comment type="function">
    <text evidence="3">Probable oxidoreductase that may play a role as regulator of mitochondrial function.</text>
</comment>
<protein>
    <recommendedName>
        <fullName evidence="5">Pyridine nucleotide-disulfide oxidoreductase domain-containing protein 2</fullName>
    </recommendedName>
</protein>
<dbReference type="Proteomes" id="UP000708148">
    <property type="component" value="Unassembled WGS sequence"/>
</dbReference>
<feature type="domain" description="Amine oxidase" evidence="6">
    <location>
        <begin position="181"/>
        <end position="249"/>
    </location>
</feature>
<dbReference type="OrthoDB" id="7777654at2759"/>
<dbReference type="GO" id="GO:0016491">
    <property type="term" value="F:oxidoreductase activity"/>
    <property type="evidence" value="ECO:0007669"/>
    <property type="project" value="InterPro"/>
</dbReference>
<organism evidence="7 8">
    <name type="scientific">Ostreobium quekettii</name>
    <dbReference type="NCBI Taxonomy" id="121088"/>
    <lineage>
        <taxon>Eukaryota</taxon>
        <taxon>Viridiplantae</taxon>
        <taxon>Chlorophyta</taxon>
        <taxon>core chlorophytes</taxon>
        <taxon>Ulvophyceae</taxon>
        <taxon>TCBD clade</taxon>
        <taxon>Bryopsidales</taxon>
        <taxon>Ostreobineae</taxon>
        <taxon>Ostreobiaceae</taxon>
        <taxon>Ostreobium</taxon>
    </lineage>
</organism>
<evidence type="ECO:0000259" key="6">
    <source>
        <dbReference type="Pfam" id="PF01593"/>
    </source>
</evidence>
<evidence type="ECO:0000313" key="8">
    <source>
        <dbReference type="Proteomes" id="UP000708148"/>
    </source>
</evidence>